<dbReference type="EMBL" id="MRDE01000072">
    <property type="protein sequence ID" value="OMH23596.1"/>
    <property type="molecule type" value="Genomic_DNA"/>
</dbReference>
<dbReference type="STRING" id="554083.BKD30_11855"/>
<reference evidence="5 6" key="1">
    <citation type="submission" date="2016-12" db="EMBL/GenBank/DDBJ databases">
        <title>Draft genome of Tersicoccus phoenicis 1P05MA.</title>
        <authorList>
            <person name="Nakajima Y."/>
            <person name="Yoshizawa S."/>
            <person name="Nakamura K."/>
            <person name="Ogura Y."/>
            <person name="Hayashi T."/>
            <person name="Kogure K."/>
        </authorList>
    </citation>
    <scope>NUCLEOTIDE SEQUENCE [LARGE SCALE GENOMIC DNA]</scope>
    <source>
        <strain evidence="5 6">1p05MA</strain>
    </source>
</reference>
<accession>A0A1R1L7T3</accession>
<dbReference type="SMART" id="SM00895">
    <property type="entry name" value="FCD"/>
    <property type="match status" value="1"/>
</dbReference>
<dbReference type="Gene3D" id="1.10.10.10">
    <property type="entry name" value="Winged helix-like DNA-binding domain superfamily/Winged helix DNA-binding domain"/>
    <property type="match status" value="1"/>
</dbReference>
<feature type="domain" description="HTH gntR-type" evidence="4">
    <location>
        <begin position="18"/>
        <end position="86"/>
    </location>
</feature>
<dbReference type="Gene3D" id="1.20.120.530">
    <property type="entry name" value="GntR ligand-binding domain-like"/>
    <property type="match status" value="1"/>
</dbReference>
<dbReference type="InterPro" id="IPR011711">
    <property type="entry name" value="GntR_C"/>
</dbReference>
<comment type="caution">
    <text evidence="5">The sequence shown here is derived from an EMBL/GenBank/DDBJ whole genome shotgun (WGS) entry which is preliminary data.</text>
</comment>
<dbReference type="InterPro" id="IPR036388">
    <property type="entry name" value="WH-like_DNA-bd_sf"/>
</dbReference>
<dbReference type="PANTHER" id="PTHR43537">
    <property type="entry name" value="TRANSCRIPTIONAL REGULATOR, GNTR FAMILY"/>
    <property type="match status" value="1"/>
</dbReference>
<dbReference type="GO" id="GO:0003677">
    <property type="term" value="F:DNA binding"/>
    <property type="evidence" value="ECO:0007669"/>
    <property type="project" value="UniProtKB-KW"/>
</dbReference>
<proteinExistence type="predicted"/>
<evidence type="ECO:0000256" key="3">
    <source>
        <dbReference type="ARBA" id="ARBA00023163"/>
    </source>
</evidence>
<dbReference type="SMART" id="SM00345">
    <property type="entry name" value="HTH_GNTR"/>
    <property type="match status" value="1"/>
</dbReference>
<keyword evidence="3" id="KW-0804">Transcription</keyword>
<dbReference type="CDD" id="cd07377">
    <property type="entry name" value="WHTH_GntR"/>
    <property type="match status" value="1"/>
</dbReference>
<dbReference type="Pfam" id="PF00392">
    <property type="entry name" value="GntR"/>
    <property type="match status" value="1"/>
</dbReference>
<keyword evidence="6" id="KW-1185">Reference proteome</keyword>
<sequence>MRVTRKTPTQQISRVARPRLYEQLVEQLMDYVESAELGPGDTLPAERDLAERLGVSRATLAQALVALEVLGVIDVQHGTGAVLVYRPNVPSVLRGLREHHSRLPEIVEARSTLEVKLAELAAERRTDEDLQAIDEALDVMAAEVASGSKGAHGDELFHRAITAAAHSGVLAQLMTFIAGMILETRLESLGQPGRPEQSLASHRKIADAVRAKDPAAAAAMMLEHIDLVSDVALLHQDPA</sequence>
<evidence type="ECO:0000259" key="4">
    <source>
        <dbReference type="PROSITE" id="PS50949"/>
    </source>
</evidence>
<keyword evidence="2" id="KW-0238">DNA-binding</keyword>
<dbReference type="InterPro" id="IPR008920">
    <property type="entry name" value="TF_FadR/GntR_C"/>
</dbReference>
<protein>
    <submittedName>
        <fullName evidence="5">GntR family transcriptional regulator</fullName>
    </submittedName>
</protein>
<dbReference type="PROSITE" id="PS50949">
    <property type="entry name" value="HTH_GNTR"/>
    <property type="match status" value="1"/>
</dbReference>
<dbReference type="InterPro" id="IPR036390">
    <property type="entry name" value="WH_DNA-bd_sf"/>
</dbReference>
<dbReference type="Pfam" id="PF07729">
    <property type="entry name" value="FCD"/>
    <property type="match status" value="1"/>
</dbReference>
<dbReference type="PANTHER" id="PTHR43537:SF5">
    <property type="entry name" value="UXU OPERON TRANSCRIPTIONAL REGULATOR"/>
    <property type="match status" value="1"/>
</dbReference>
<dbReference type="OrthoDB" id="7989071at2"/>
<dbReference type="GO" id="GO:0003700">
    <property type="term" value="F:DNA-binding transcription factor activity"/>
    <property type="evidence" value="ECO:0007669"/>
    <property type="project" value="InterPro"/>
</dbReference>
<evidence type="ECO:0000313" key="6">
    <source>
        <dbReference type="Proteomes" id="UP000187085"/>
    </source>
</evidence>
<dbReference type="Proteomes" id="UP000187085">
    <property type="component" value="Unassembled WGS sequence"/>
</dbReference>
<dbReference type="SUPFAM" id="SSF48008">
    <property type="entry name" value="GntR ligand-binding domain-like"/>
    <property type="match status" value="1"/>
</dbReference>
<organism evidence="5 6">
    <name type="scientific">Tersicoccus phoenicis</name>
    <dbReference type="NCBI Taxonomy" id="554083"/>
    <lineage>
        <taxon>Bacteria</taxon>
        <taxon>Bacillati</taxon>
        <taxon>Actinomycetota</taxon>
        <taxon>Actinomycetes</taxon>
        <taxon>Micrococcales</taxon>
        <taxon>Micrococcaceae</taxon>
        <taxon>Tersicoccus</taxon>
    </lineage>
</organism>
<dbReference type="AlphaFoldDB" id="A0A1R1L7T3"/>
<dbReference type="SUPFAM" id="SSF46785">
    <property type="entry name" value="Winged helix' DNA-binding domain"/>
    <property type="match status" value="1"/>
</dbReference>
<name>A0A1R1L7T3_9MICC</name>
<keyword evidence="1" id="KW-0805">Transcription regulation</keyword>
<dbReference type="InterPro" id="IPR000524">
    <property type="entry name" value="Tscrpt_reg_HTH_GntR"/>
</dbReference>
<gene>
    <name evidence="5" type="ORF">BKD30_11855</name>
</gene>
<evidence type="ECO:0000256" key="2">
    <source>
        <dbReference type="ARBA" id="ARBA00023125"/>
    </source>
</evidence>
<dbReference type="PRINTS" id="PR00035">
    <property type="entry name" value="HTHGNTR"/>
</dbReference>
<evidence type="ECO:0000313" key="5">
    <source>
        <dbReference type="EMBL" id="OMH23596.1"/>
    </source>
</evidence>
<evidence type="ECO:0000256" key="1">
    <source>
        <dbReference type="ARBA" id="ARBA00023015"/>
    </source>
</evidence>